<keyword evidence="1" id="KW-0732">Signal</keyword>
<sequence>MHRVWKIFSVLGAVTLLSPCPAQAEADPIPTIVVSAEGLADPNYYRDQSIAYDEALRDAKGQAVEKAVGCFVSSRTVVENYALVSDRLISKSDGLIKSVFKVVNGGVQADGFYHVWIKAEIFAKPLSESLNQLSGKERSFLIKERGNPVVSVGILVESPESGERQECHTCNTEISSALMHFGYRVISDKKALEEKEARIKMMVSQGYPGQLASTFIRKMSDISVMGMVNLRKSPKINLAGIDVQTTLLTAWSLEAVDNHTSQIIFARNFQPPRGVMYNNEDEAVLKVGKQIGEVFSKDLFKSYIMRPSHEILMIVSGFEDRSLAKMLKKELIGVRAVLNVNFKEFLAGGETVFDVEFAGGREHFSNIVEDAVLGPLNRKFGKDAFHITEEHGDILRIAFDSSNLRQPFEEVLEEGAPLQLVADAPPERLREVVKSEELKQKVVKANPDAGKALMDL</sequence>
<dbReference type="AlphaFoldDB" id="A0A653A1A0"/>
<evidence type="ECO:0008006" key="3">
    <source>
        <dbReference type="Google" id="ProtNLM"/>
    </source>
</evidence>
<name>A0A653A1A0_UNCDX</name>
<feature type="chain" id="PRO_5024791544" description="Flagellar assembly protein T N-terminal domain-containing protein" evidence="1">
    <location>
        <begin position="25"/>
        <end position="456"/>
    </location>
</feature>
<gene>
    <name evidence="2" type="ORF">TRIP_B10150</name>
</gene>
<evidence type="ECO:0000313" key="2">
    <source>
        <dbReference type="EMBL" id="VBB41422.1"/>
    </source>
</evidence>
<feature type="signal peptide" evidence="1">
    <location>
        <begin position="1"/>
        <end position="24"/>
    </location>
</feature>
<dbReference type="EMBL" id="UPXX01000001">
    <property type="protein sequence ID" value="VBB41422.1"/>
    <property type="molecule type" value="Genomic_DNA"/>
</dbReference>
<reference evidence="2" key="1">
    <citation type="submission" date="2018-07" db="EMBL/GenBank/DDBJ databases">
        <authorList>
            <consortium name="Genoscope - CEA"/>
            <person name="William W."/>
        </authorList>
    </citation>
    <scope>NUCLEOTIDE SEQUENCE</scope>
    <source>
        <strain evidence="2">IK1</strain>
    </source>
</reference>
<protein>
    <recommendedName>
        <fullName evidence="3">Flagellar assembly protein T N-terminal domain-containing protein</fullName>
    </recommendedName>
</protein>
<evidence type="ECO:0000256" key="1">
    <source>
        <dbReference type="SAM" id="SignalP"/>
    </source>
</evidence>
<accession>A0A653A1A0</accession>
<proteinExistence type="predicted"/>
<organism evidence="2">
    <name type="scientific">Uncultured Desulfatiglans sp</name>
    <dbReference type="NCBI Taxonomy" id="1748965"/>
    <lineage>
        <taxon>Bacteria</taxon>
        <taxon>Pseudomonadati</taxon>
        <taxon>Thermodesulfobacteriota</taxon>
        <taxon>Desulfobacteria</taxon>
        <taxon>Desulfatiglandales</taxon>
        <taxon>Desulfatiglandaceae</taxon>
        <taxon>Desulfatiglans</taxon>
        <taxon>environmental samples</taxon>
    </lineage>
</organism>